<evidence type="ECO:0000313" key="2">
    <source>
        <dbReference type="Proteomes" id="UP001054945"/>
    </source>
</evidence>
<gene>
    <name evidence="1" type="ORF">CEXT_189071</name>
</gene>
<dbReference type="EMBL" id="BPLR01017206">
    <property type="protein sequence ID" value="GIY89457.1"/>
    <property type="molecule type" value="Genomic_DNA"/>
</dbReference>
<comment type="caution">
    <text evidence="1">The sequence shown here is derived from an EMBL/GenBank/DDBJ whole genome shotgun (WGS) entry which is preliminary data.</text>
</comment>
<protein>
    <submittedName>
        <fullName evidence="1">Uncharacterized protein</fullName>
    </submittedName>
</protein>
<keyword evidence="2" id="KW-1185">Reference proteome</keyword>
<dbReference type="Proteomes" id="UP001054945">
    <property type="component" value="Unassembled WGS sequence"/>
</dbReference>
<organism evidence="1 2">
    <name type="scientific">Caerostris extrusa</name>
    <name type="common">Bark spider</name>
    <name type="synonym">Caerostris bankana</name>
    <dbReference type="NCBI Taxonomy" id="172846"/>
    <lineage>
        <taxon>Eukaryota</taxon>
        <taxon>Metazoa</taxon>
        <taxon>Ecdysozoa</taxon>
        <taxon>Arthropoda</taxon>
        <taxon>Chelicerata</taxon>
        <taxon>Arachnida</taxon>
        <taxon>Araneae</taxon>
        <taxon>Araneomorphae</taxon>
        <taxon>Entelegynae</taxon>
        <taxon>Araneoidea</taxon>
        <taxon>Araneidae</taxon>
        <taxon>Caerostris</taxon>
    </lineage>
</organism>
<reference evidence="1 2" key="1">
    <citation type="submission" date="2021-06" db="EMBL/GenBank/DDBJ databases">
        <title>Caerostris extrusa draft genome.</title>
        <authorList>
            <person name="Kono N."/>
            <person name="Arakawa K."/>
        </authorList>
    </citation>
    <scope>NUCLEOTIDE SEQUENCE [LARGE SCALE GENOMIC DNA]</scope>
</reference>
<dbReference type="AlphaFoldDB" id="A0AAV4X2W3"/>
<evidence type="ECO:0000313" key="1">
    <source>
        <dbReference type="EMBL" id="GIY89457.1"/>
    </source>
</evidence>
<accession>A0AAV4X2W3</accession>
<proteinExistence type="predicted"/>
<sequence length="98" mass="11523">MDVLKWMCWKYWKSSTTTPKSRARSEVLRHCQKLVVSRKVRLENLSRERIPLSLHFPVRYEFQRRKTIAYGVNKLGQSDCGIGLKKNCHGLTMTIDIV</sequence>
<name>A0AAV4X2W3_CAEEX</name>